<dbReference type="EMBL" id="BQNB010011359">
    <property type="protein sequence ID" value="GJS89549.1"/>
    <property type="molecule type" value="Genomic_DNA"/>
</dbReference>
<dbReference type="InterPro" id="IPR005162">
    <property type="entry name" value="Retrotrans_gag_dom"/>
</dbReference>
<dbReference type="GO" id="GO:0003964">
    <property type="term" value="F:RNA-directed DNA polymerase activity"/>
    <property type="evidence" value="ECO:0007669"/>
    <property type="project" value="UniProtKB-KW"/>
</dbReference>
<accession>A0ABQ4ZH69</accession>
<protein>
    <submittedName>
        <fullName evidence="2">Reverse transcriptase domain-containing protein</fullName>
    </submittedName>
</protein>
<keyword evidence="2" id="KW-0695">RNA-directed DNA polymerase</keyword>
<evidence type="ECO:0000259" key="1">
    <source>
        <dbReference type="Pfam" id="PF03732"/>
    </source>
</evidence>
<feature type="domain" description="Retrotransposon gag" evidence="1">
    <location>
        <begin position="82"/>
        <end position="174"/>
    </location>
</feature>
<reference evidence="2" key="2">
    <citation type="submission" date="2022-01" db="EMBL/GenBank/DDBJ databases">
        <authorList>
            <person name="Yamashiro T."/>
            <person name="Shiraishi A."/>
            <person name="Satake H."/>
            <person name="Nakayama K."/>
        </authorList>
    </citation>
    <scope>NUCLEOTIDE SEQUENCE</scope>
</reference>
<sequence length="219" mass="25627">MTSLYIRVELGLGQVTDEVIRGLGTDETIDRKRQAVTLETLKADHRRSAEMRELRTVDRTRQQQLIQTLTVMQSLQREVTPLLDSALTWWNSHVMTVSHDDAYAMTWAYLRKKTTDKYCSRNEMKKLEAELWNLKVKGTDVIGQTNVFRKLVLACVLDFSEESNKIERYVIGLPDMIHGNIVALKPKNPSKRLLKWPRKLMKEMSRYTIAENRLRQYEV</sequence>
<reference evidence="2" key="1">
    <citation type="journal article" date="2022" name="Int. J. Mol. Sci.">
        <title>Draft Genome of Tanacetum Coccineum: Genomic Comparison of Closely Related Tanacetum-Family Plants.</title>
        <authorList>
            <person name="Yamashiro T."/>
            <person name="Shiraishi A."/>
            <person name="Nakayama K."/>
            <person name="Satake H."/>
        </authorList>
    </citation>
    <scope>NUCLEOTIDE SEQUENCE</scope>
</reference>
<comment type="caution">
    <text evidence="2">The sequence shown here is derived from an EMBL/GenBank/DDBJ whole genome shotgun (WGS) entry which is preliminary data.</text>
</comment>
<dbReference type="Proteomes" id="UP001151760">
    <property type="component" value="Unassembled WGS sequence"/>
</dbReference>
<keyword evidence="2" id="KW-0808">Transferase</keyword>
<proteinExistence type="predicted"/>
<organism evidence="2 3">
    <name type="scientific">Tanacetum coccineum</name>
    <dbReference type="NCBI Taxonomy" id="301880"/>
    <lineage>
        <taxon>Eukaryota</taxon>
        <taxon>Viridiplantae</taxon>
        <taxon>Streptophyta</taxon>
        <taxon>Embryophyta</taxon>
        <taxon>Tracheophyta</taxon>
        <taxon>Spermatophyta</taxon>
        <taxon>Magnoliopsida</taxon>
        <taxon>eudicotyledons</taxon>
        <taxon>Gunneridae</taxon>
        <taxon>Pentapetalae</taxon>
        <taxon>asterids</taxon>
        <taxon>campanulids</taxon>
        <taxon>Asterales</taxon>
        <taxon>Asteraceae</taxon>
        <taxon>Asteroideae</taxon>
        <taxon>Anthemideae</taxon>
        <taxon>Anthemidinae</taxon>
        <taxon>Tanacetum</taxon>
    </lineage>
</organism>
<keyword evidence="3" id="KW-1185">Reference proteome</keyword>
<evidence type="ECO:0000313" key="3">
    <source>
        <dbReference type="Proteomes" id="UP001151760"/>
    </source>
</evidence>
<evidence type="ECO:0000313" key="2">
    <source>
        <dbReference type="EMBL" id="GJS89549.1"/>
    </source>
</evidence>
<gene>
    <name evidence="2" type="ORF">Tco_0772185</name>
</gene>
<dbReference type="Pfam" id="PF03732">
    <property type="entry name" value="Retrotrans_gag"/>
    <property type="match status" value="1"/>
</dbReference>
<name>A0ABQ4ZH69_9ASTR</name>
<keyword evidence="2" id="KW-0548">Nucleotidyltransferase</keyword>